<dbReference type="Proteomes" id="UP000316270">
    <property type="component" value="Chromosome 13"/>
</dbReference>
<evidence type="ECO:0000313" key="3">
    <source>
        <dbReference type="Proteomes" id="UP000316270"/>
    </source>
</evidence>
<keyword evidence="3" id="KW-1185">Reference proteome</keyword>
<dbReference type="OrthoDB" id="10513712at2759"/>
<dbReference type="EMBL" id="CP042197">
    <property type="protein sequence ID" value="QDS75724.1"/>
    <property type="molecule type" value="Genomic_DNA"/>
</dbReference>
<feature type="compositionally biased region" description="Polar residues" evidence="1">
    <location>
        <begin position="15"/>
        <end position="25"/>
    </location>
</feature>
<proteinExistence type="predicted"/>
<sequence length="499" mass="54807">MSSSDDSFVDDWHPEQSNAGSNPLNTIEIRHIPRLFPDNVYSQASRGASPPLPTLDSFSVPQVQTVSGLFGINDLLRQARSPSSTLVQSSGFNSTRSTSPTLVPSISTSASSYFPSFGTHINFGGANEGQSFVPRTGPGLASYSDLLPQSSSINALSSTEAYPSQAAQAPTGIVQRPYPDNTDLWPAPSNFSNSIVEEFEDGSKQEHSAPLPDYSKPSTLFYDRVPTPPPPPPSHINPWDCLDALKIVALQCSPSDDGNDPPILHTNPLLHGNPRVCLNPSDFSSRLQIGLATILDLGARIFAARRKIKDRYVDKTIRIPMQLEDFIQELGESAGEGRNGAPLAEAVEDLEEYLRKAPLTKRPQAHSSEQILIAVHHLFTKAMADAGMYGRDKDEHDYDEFVLKQIEAVAGEIGKMYGMENEGTFLVGDFETVEGMLAEFDGMDVLKRRRHWLYPNSERLGEEQMGVLKVKFGVLGRAVMDIFEKRGVPWEGGSGVFWW</sequence>
<name>A0A517LJA1_9PEZI</name>
<accession>A0A517LJA1</accession>
<organism evidence="2 3">
    <name type="scientific">Venturia effusa</name>
    <dbReference type="NCBI Taxonomy" id="50376"/>
    <lineage>
        <taxon>Eukaryota</taxon>
        <taxon>Fungi</taxon>
        <taxon>Dikarya</taxon>
        <taxon>Ascomycota</taxon>
        <taxon>Pezizomycotina</taxon>
        <taxon>Dothideomycetes</taxon>
        <taxon>Pleosporomycetidae</taxon>
        <taxon>Venturiales</taxon>
        <taxon>Venturiaceae</taxon>
        <taxon>Venturia</taxon>
    </lineage>
</organism>
<protein>
    <submittedName>
        <fullName evidence="2">Uncharacterized protein</fullName>
    </submittedName>
</protein>
<reference evidence="2 3" key="1">
    <citation type="submission" date="2019-07" db="EMBL/GenBank/DDBJ databases">
        <title>Finished genome of Venturia effusa.</title>
        <authorList>
            <person name="Young C.A."/>
            <person name="Cox M.P."/>
            <person name="Ganley A.R.D."/>
            <person name="David W.J."/>
        </authorList>
    </citation>
    <scope>NUCLEOTIDE SEQUENCE [LARGE SCALE GENOMIC DNA]</scope>
    <source>
        <strain evidence="3">albino</strain>
    </source>
</reference>
<dbReference type="AlphaFoldDB" id="A0A517LJA1"/>
<evidence type="ECO:0000313" key="2">
    <source>
        <dbReference type="EMBL" id="QDS75724.1"/>
    </source>
</evidence>
<evidence type="ECO:0000256" key="1">
    <source>
        <dbReference type="SAM" id="MobiDB-lite"/>
    </source>
</evidence>
<gene>
    <name evidence="2" type="ORF">FKW77_008159</name>
</gene>
<feature type="region of interest" description="Disordered" evidence="1">
    <location>
        <begin position="1"/>
        <end position="25"/>
    </location>
</feature>